<evidence type="ECO:0000313" key="2">
    <source>
        <dbReference type="EMBL" id="RAR04035.1"/>
    </source>
</evidence>
<dbReference type="PANTHER" id="PTHR24148:SF64">
    <property type="entry name" value="HETEROKARYON INCOMPATIBILITY DOMAIN-CONTAINING PROTEIN"/>
    <property type="match status" value="1"/>
</dbReference>
<protein>
    <submittedName>
        <fullName evidence="2">HET-domain-containing protein</fullName>
    </submittedName>
</protein>
<dbReference type="InterPro" id="IPR052895">
    <property type="entry name" value="HetReg/Transcr_Mod"/>
</dbReference>
<gene>
    <name evidence="2" type="ORF">DDE83_007973</name>
</gene>
<evidence type="ECO:0000259" key="1">
    <source>
        <dbReference type="Pfam" id="PF06985"/>
    </source>
</evidence>
<dbReference type="InterPro" id="IPR010730">
    <property type="entry name" value="HET"/>
</dbReference>
<reference evidence="3" key="1">
    <citation type="submission" date="2018-05" db="EMBL/GenBank/DDBJ databases">
        <title>Draft genome sequence of Stemphylium lycopersici strain CIDEFI 213.</title>
        <authorList>
            <person name="Medina R."/>
            <person name="Franco M.E.E."/>
            <person name="Lucentini C.G."/>
            <person name="Saparrat M.C.N."/>
            <person name="Balatti P.A."/>
        </authorList>
    </citation>
    <scope>NUCLEOTIDE SEQUENCE [LARGE SCALE GENOMIC DNA]</scope>
    <source>
        <strain evidence="3">CIDEFI 213</strain>
    </source>
</reference>
<proteinExistence type="predicted"/>
<keyword evidence="3" id="KW-1185">Reference proteome</keyword>
<accession>A0A364MUP5</accession>
<feature type="domain" description="Heterokaryon incompatibility" evidence="1">
    <location>
        <begin position="45"/>
        <end position="199"/>
    </location>
</feature>
<comment type="caution">
    <text evidence="2">The sequence shown here is derived from an EMBL/GenBank/DDBJ whole genome shotgun (WGS) entry which is preliminary data.</text>
</comment>
<evidence type="ECO:0000313" key="3">
    <source>
        <dbReference type="Proteomes" id="UP000249619"/>
    </source>
</evidence>
<dbReference type="PANTHER" id="PTHR24148">
    <property type="entry name" value="ANKYRIN REPEAT DOMAIN-CONTAINING PROTEIN 39 HOMOLOG-RELATED"/>
    <property type="match status" value="1"/>
</dbReference>
<organism evidence="2 3">
    <name type="scientific">Stemphylium lycopersici</name>
    <name type="common">Tomato gray leaf spot disease fungus</name>
    <name type="synonym">Thyrospora lycopersici</name>
    <dbReference type="NCBI Taxonomy" id="183478"/>
    <lineage>
        <taxon>Eukaryota</taxon>
        <taxon>Fungi</taxon>
        <taxon>Dikarya</taxon>
        <taxon>Ascomycota</taxon>
        <taxon>Pezizomycotina</taxon>
        <taxon>Dothideomycetes</taxon>
        <taxon>Pleosporomycetidae</taxon>
        <taxon>Pleosporales</taxon>
        <taxon>Pleosporineae</taxon>
        <taxon>Pleosporaceae</taxon>
        <taxon>Stemphylium</taxon>
    </lineage>
</organism>
<sequence>MNDVGGPLTGREIRLLEVYPPKGDTDTLECRRLRISLSAADRPQYEALSYVWGDPKICVEIICDGVPFQVTVNLFNALRKLRLPCTSRLVWADAICIDQNNDDEKNCQIPLMNEIYSLAESVVVWLGEVDMKTSEKVAGLVEDLMGLITEAKHRGLDSDDLPEAYRIVIPATPFANAIRQYLPILYDMTWFTRIWCVQEVVLARNAIMMLGGSQLKWEDVGSVAEWLSDVEPLRGLDYDANAFYGEVSVWGASTMYGMQKKPQNLFELLGSCSAFEATDRRDKVYGILALVEPKTEAQAVTISCKSSAEDIFANIIVVMIRLYSDLRAFEQIDHGNEYHRGNGNLPSWAIEWDYFEYIRAIPHDSSTLSACKDVEAKLQDDALELDSKHLRLKGIFYSNVTNTHVIMSQEDTLKSNSNHPFLESFDAIVARKATDFANQLQLSNVLARTLTAGATTNDPYPIADASPEQQFAFITSFLRLIESLKAGVDYMAFGQNLPSWDEFLEEAEHVCTGRRVFETANGNFGLGPAAMRSGDIVVVLYGGQSPYVLRPYGDNFFLIGQAYVDELMHGKLIDDLEAGLAQEREFCLV</sequence>
<dbReference type="EMBL" id="QGDH01000164">
    <property type="protein sequence ID" value="RAR04035.1"/>
    <property type="molecule type" value="Genomic_DNA"/>
</dbReference>
<dbReference type="Pfam" id="PF26639">
    <property type="entry name" value="Het-6_barrel"/>
    <property type="match status" value="1"/>
</dbReference>
<dbReference type="STRING" id="183478.A0A364MUP5"/>
<dbReference type="Proteomes" id="UP000249619">
    <property type="component" value="Unassembled WGS sequence"/>
</dbReference>
<dbReference type="Pfam" id="PF06985">
    <property type="entry name" value="HET"/>
    <property type="match status" value="1"/>
</dbReference>
<dbReference type="AlphaFoldDB" id="A0A364MUP5"/>
<name>A0A364MUP5_STELY</name>